<gene>
    <name evidence="1" type="ORF">C1645_772075</name>
</gene>
<sequence>MPPRVNNKKKMSKIFDAFIRAHSLTDYNIHNNLDKRYEFRIQTINNDISLNDDEKREAIKLLSKRYDYDKIISGEGTKRTCENCGKECLATLYCEYCIREFLKAKFSNWSSNNDKIDDLIQKCQSETIGPNKIIEWIQYNDLTNIEYFTRGGFSKIYSAEWIHGHYKEWNSEEKQLKRHGRENVILKMLESVESANRSWFEEGC</sequence>
<dbReference type="Proteomes" id="UP000265703">
    <property type="component" value="Unassembled WGS sequence"/>
</dbReference>
<reference evidence="1 2" key="1">
    <citation type="submission" date="2018-06" db="EMBL/GenBank/DDBJ databases">
        <title>Comparative genomics reveals the genomic features of Rhizophagus irregularis, R. cerebriforme, R. diaphanum and Gigaspora rosea, and their symbiotic lifestyle signature.</title>
        <authorList>
            <person name="Morin E."/>
            <person name="San Clemente H."/>
            <person name="Chen E.C.H."/>
            <person name="De La Providencia I."/>
            <person name="Hainaut M."/>
            <person name="Kuo A."/>
            <person name="Kohler A."/>
            <person name="Murat C."/>
            <person name="Tang N."/>
            <person name="Roy S."/>
            <person name="Loubradou J."/>
            <person name="Henrissat B."/>
            <person name="Grigoriev I.V."/>
            <person name="Corradi N."/>
            <person name="Roux C."/>
            <person name="Martin F.M."/>
        </authorList>
    </citation>
    <scope>NUCLEOTIDE SEQUENCE [LARGE SCALE GENOMIC DNA]</scope>
    <source>
        <strain evidence="1 2">DAOM 227022</strain>
    </source>
</reference>
<evidence type="ECO:0008006" key="3">
    <source>
        <dbReference type="Google" id="ProtNLM"/>
    </source>
</evidence>
<dbReference type="STRING" id="658196.A0A397SY73"/>
<evidence type="ECO:0000313" key="2">
    <source>
        <dbReference type="Proteomes" id="UP000265703"/>
    </source>
</evidence>
<feature type="non-terminal residue" evidence="1">
    <location>
        <position position="204"/>
    </location>
</feature>
<evidence type="ECO:0000313" key="1">
    <source>
        <dbReference type="EMBL" id="RIA89566.1"/>
    </source>
</evidence>
<dbReference type="EMBL" id="QKYT01000215">
    <property type="protein sequence ID" value="RIA89566.1"/>
    <property type="molecule type" value="Genomic_DNA"/>
</dbReference>
<protein>
    <recommendedName>
        <fullName evidence="3">Protein kinase domain-containing protein</fullName>
    </recommendedName>
</protein>
<keyword evidence="2" id="KW-1185">Reference proteome</keyword>
<comment type="caution">
    <text evidence="1">The sequence shown here is derived from an EMBL/GenBank/DDBJ whole genome shotgun (WGS) entry which is preliminary data.</text>
</comment>
<accession>A0A397SY73</accession>
<dbReference type="AlphaFoldDB" id="A0A397SY73"/>
<name>A0A397SY73_9GLOM</name>
<proteinExistence type="predicted"/>
<dbReference type="OrthoDB" id="2386294at2759"/>
<organism evidence="1 2">
    <name type="scientific">Glomus cerebriforme</name>
    <dbReference type="NCBI Taxonomy" id="658196"/>
    <lineage>
        <taxon>Eukaryota</taxon>
        <taxon>Fungi</taxon>
        <taxon>Fungi incertae sedis</taxon>
        <taxon>Mucoromycota</taxon>
        <taxon>Glomeromycotina</taxon>
        <taxon>Glomeromycetes</taxon>
        <taxon>Glomerales</taxon>
        <taxon>Glomeraceae</taxon>
        <taxon>Glomus</taxon>
    </lineage>
</organism>